<dbReference type="SMART" id="SM00387">
    <property type="entry name" value="HATPase_c"/>
    <property type="match status" value="1"/>
</dbReference>
<keyword evidence="7" id="KW-0547">Nucleotide-binding</keyword>
<dbReference type="Pfam" id="PF07194">
    <property type="entry name" value="P2"/>
    <property type="match status" value="1"/>
</dbReference>
<dbReference type="CDD" id="cd00088">
    <property type="entry name" value="HPT"/>
    <property type="match status" value="1"/>
</dbReference>
<keyword evidence="5 11" id="KW-0597">Phosphoprotein</keyword>
<dbReference type="CDD" id="cd16916">
    <property type="entry name" value="HATPase_CheA-like"/>
    <property type="match status" value="1"/>
</dbReference>
<reference evidence="14 15" key="1">
    <citation type="submission" date="2017-12" db="EMBL/GenBank/DDBJ databases">
        <title>Taxonomic description and draft genome of Pradoshia cofamensis Gen. nov., sp. nov., a thermotolerant bacillale isolated from anterior gut of earthworm Eisenia fetida.</title>
        <authorList>
            <person name="Saha T."/>
            <person name="Chakraborty R."/>
        </authorList>
    </citation>
    <scope>NUCLEOTIDE SEQUENCE [LARGE SCALE GENOMIC DNA]</scope>
    <source>
        <strain evidence="14 15">EAG3</strain>
    </source>
</reference>
<keyword evidence="10" id="KW-0902">Two-component regulatory system</keyword>
<dbReference type="PROSITE" id="PS50109">
    <property type="entry name" value="HIS_KIN"/>
    <property type="match status" value="1"/>
</dbReference>
<feature type="domain" description="Histidine kinase" evidence="12">
    <location>
        <begin position="281"/>
        <end position="529"/>
    </location>
</feature>
<dbReference type="GO" id="GO:0000155">
    <property type="term" value="F:phosphorelay sensor kinase activity"/>
    <property type="evidence" value="ECO:0007669"/>
    <property type="project" value="InterPro"/>
</dbReference>
<dbReference type="InterPro" id="IPR005467">
    <property type="entry name" value="His_kinase_dom"/>
</dbReference>
<organism evidence="14 15">
    <name type="scientific">Pradoshia eiseniae</name>
    <dbReference type="NCBI Taxonomy" id="2064768"/>
    <lineage>
        <taxon>Bacteria</taxon>
        <taxon>Bacillati</taxon>
        <taxon>Bacillota</taxon>
        <taxon>Bacilli</taxon>
        <taxon>Bacillales</taxon>
        <taxon>Bacillaceae</taxon>
        <taxon>Pradoshia</taxon>
    </lineage>
</organism>
<dbReference type="PRINTS" id="PR00344">
    <property type="entry name" value="BCTRLSENSOR"/>
</dbReference>
<evidence type="ECO:0000256" key="5">
    <source>
        <dbReference type="ARBA" id="ARBA00022553"/>
    </source>
</evidence>
<dbReference type="Gene3D" id="1.10.287.560">
    <property type="entry name" value="Histidine kinase CheA-like, homodimeric domain"/>
    <property type="match status" value="1"/>
</dbReference>
<dbReference type="PANTHER" id="PTHR43395:SF1">
    <property type="entry name" value="CHEMOTAXIS PROTEIN CHEA"/>
    <property type="match status" value="1"/>
</dbReference>
<dbReference type="InterPro" id="IPR035891">
    <property type="entry name" value="CheY-binding_CheA"/>
</dbReference>
<evidence type="ECO:0000256" key="8">
    <source>
        <dbReference type="ARBA" id="ARBA00022777"/>
    </source>
</evidence>
<proteinExistence type="predicted"/>
<dbReference type="GO" id="GO:0006935">
    <property type="term" value="P:chemotaxis"/>
    <property type="evidence" value="ECO:0007669"/>
    <property type="project" value="UniProtKB-KW"/>
</dbReference>
<dbReference type="SUPFAM" id="SSF47384">
    <property type="entry name" value="Homodimeric domain of signal transducing histidine kinase"/>
    <property type="match status" value="1"/>
</dbReference>
<dbReference type="InterPro" id="IPR037006">
    <property type="entry name" value="CheA-like_homodim_sf"/>
</dbReference>
<dbReference type="InterPro" id="IPR036097">
    <property type="entry name" value="HisK_dim/P_sf"/>
</dbReference>
<keyword evidence="9" id="KW-0067">ATP-binding</keyword>
<evidence type="ECO:0000256" key="4">
    <source>
        <dbReference type="ARBA" id="ARBA00022500"/>
    </source>
</evidence>
<dbReference type="SUPFAM" id="SSF55052">
    <property type="entry name" value="CheY-binding domain of CheA"/>
    <property type="match status" value="1"/>
</dbReference>
<dbReference type="EMBL" id="PKOZ01000003">
    <property type="protein sequence ID" value="PQD95848.1"/>
    <property type="molecule type" value="Genomic_DNA"/>
</dbReference>
<evidence type="ECO:0000313" key="15">
    <source>
        <dbReference type="Proteomes" id="UP000239663"/>
    </source>
</evidence>
<dbReference type="SMART" id="SM00073">
    <property type="entry name" value="HPT"/>
    <property type="match status" value="1"/>
</dbReference>
<dbReference type="OrthoDB" id="9803176at2"/>
<dbReference type="RefSeq" id="WP_104848992.1">
    <property type="nucleotide sequence ID" value="NZ_PKOZ01000003.1"/>
</dbReference>
<dbReference type="Pfam" id="PF02518">
    <property type="entry name" value="HATPase_c"/>
    <property type="match status" value="1"/>
</dbReference>
<feature type="domain" description="HPt" evidence="13">
    <location>
        <begin position="1"/>
        <end position="103"/>
    </location>
</feature>
<evidence type="ECO:0000256" key="7">
    <source>
        <dbReference type="ARBA" id="ARBA00022741"/>
    </source>
</evidence>
<dbReference type="InterPro" id="IPR010808">
    <property type="entry name" value="CheA_P2-bd"/>
</dbReference>
<dbReference type="Gene3D" id="1.20.120.160">
    <property type="entry name" value="HPT domain"/>
    <property type="match status" value="1"/>
</dbReference>
<dbReference type="SMART" id="SM01231">
    <property type="entry name" value="H-kinase_dim"/>
    <property type="match status" value="1"/>
</dbReference>
<dbReference type="Gene3D" id="3.30.565.10">
    <property type="entry name" value="Histidine kinase-like ATPase, C-terminal domain"/>
    <property type="match status" value="1"/>
</dbReference>
<evidence type="ECO:0000256" key="11">
    <source>
        <dbReference type="PROSITE-ProRule" id="PRU00110"/>
    </source>
</evidence>
<evidence type="ECO:0000256" key="10">
    <source>
        <dbReference type="ARBA" id="ARBA00023012"/>
    </source>
</evidence>
<keyword evidence="6" id="KW-0808">Transferase</keyword>
<dbReference type="PROSITE" id="PS50894">
    <property type="entry name" value="HPT"/>
    <property type="match status" value="1"/>
</dbReference>
<dbReference type="AlphaFoldDB" id="A0A2S7N1I1"/>
<dbReference type="InterPro" id="IPR004358">
    <property type="entry name" value="Sig_transdc_His_kin-like_C"/>
</dbReference>
<dbReference type="GO" id="GO:0005524">
    <property type="term" value="F:ATP binding"/>
    <property type="evidence" value="ECO:0007669"/>
    <property type="project" value="UniProtKB-KW"/>
</dbReference>
<dbReference type="EC" id="2.7.13.3" evidence="2"/>
<dbReference type="Gene3D" id="3.30.70.1110">
    <property type="entry name" value="Histidine kinase CheA-like, P2 response regulator-binding domain"/>
    <property type="match status" value="1"/>
</dbReference>
<dbReference type="PANTHER" id="PTHR43395">
    <property type="entry name" value="SENSOR HISTIDINE KINASE CHEA"/>
    <property type="match status" value="1"/>
</dbReference>
<name>A0A2S7N1I1_9BACI</name>
<dbReference type="InterPro" id="IPR037052">
    <property type="entry name" value="CheA-like_P2_sf"/>
</dbReference>
<dbReference type="InterPro" id="IPR036890">
    <property type="entry name" value="HATPase_C_sf"/>
</dbReference>
<dbReference type="InterPro" id="IPR008207">
    <property type="entry name" value="Sig_transdc_His_kin_Hpt_dom"/>
</dbReference>
<dbReference type="Pfam" id="PF02895">
    <property type="entry name" value="H-kinase_dim"/>
    <property type="match status" value="1"/>
</dbReference>
<feature type="modified residue" description="Phosphohistidine" evidence="11">
    <location>
        <position position="46"/>
    </location>
</feature>
<dbReference type="InterPro" id="IPR003594">
    <property type="entry name" value="HATPase_dom"/>
</dbReference>
<dbReference type="InterPro" id="IPR036641">
    <property type="entry name" value="HPT_dom_sf"/>
</dbReference>
<protein>
    <recommendedName>
        <fullName evidence="3">Chemotaxis protein CheA</fullName>
        <ecNumber evidence="2">2.7.13.3</ecNumber>
    </recommendedName>
</protein>
<evidence type="ECO:0000256" key="1">
    <source>
        <dbReference type="ARBA" id="ARBA00000085"/>
    </source>
</evidence>
<evidence type="ECO:0000259" key="12">
    <source>
        <dbReference type="PROSITE" id="PS50109"/>
    </source>
</evidence>
<dbReference type="Pfam" id="PF01627">
    <property type="entry name" value="Hpt"/>
    <property type="match status" value="1"/>
</dbReference>
<comment type="caution">
    <text evidence="14">The sequence shown here is derived from an EMBL/GenBank/DDBJ whole genome shotgun (WGS) entry which is preliminary data.</text>
</comment>
<evidence type="ECO:0000259" key="13">
    <source>
        <dbReference type="PROSITE" id="PS50894"/>
    </source>
</evidence>
<dbReference type="SUPFAM" id="SSF55874">
    <property type="entry name" value="ATPase domain of HSP90 chaperone/DNA topoisomerase II/histidine kinase"/>
    <property type="match status" value="1"/>
</dbReference>
<comment type="catalytic activity">
    <reaction evidence="1">
        <text>ATP + protein L-histidine = ADP + protein N-phospho-L-histidine.</text>
        <dbReference type="EC" id="2.7.13.3"/>
    </reaction>
</comment>
<dbReference type="InterPro" id="IPR051315">
    <property type="entry name" value="Bact_Chemotaxis_CheA"/>
</dbReference>
<evidence type="ECO:0000256" key="3">
    <source>
        <dbReference type="ARBA" id="ARBA00021495"/>
    </source>
</evidence>
<dbReference type="InterPro" id="IPR004105">
    <property type="entry name" value="CheA-like_dim"/>
</dbReference>
<dbReference type="SUPFAM" id="SSF47226">
    <property type="entry name" value="Histidine-containing phosphotransfer domain, HPT domain"/>
    <property type="match status" value="1"/>
</dbReference>
<dbReference type="GO" id="GO:0005737">
    <property type="term" value="C:cytoplasm"/>
    <property type="evidence" value="ECO:0007669"/>
    <property type="project" value="InterPro"/>
</dbReference>
<evidence type="ECO:0000256" key="6">
    <source>
        <dbReference type="ARBA" id="ARBA00022679"/>
    </source>
</evidence>
<dbReference type="FunFam" id="3.30.565.10:FF:000016">
    <property type="entry name" value="Chemotaxis protein CheA, putative"/>
    <property type="match status" value="1"/>
</dbReference>
<accession>A0A2S7N1I1</accession>
<gene>
    <name evidence="14" type="ORF">CYL18_08150</name>
</gene>
<keyword evidence="4" id="KW-0145">Chemotaxis</keyword>
<keyword evidence="15" id="KW-1185">Reference proteome</keyword>
<keyword evidence="8" id="KW-0418">Kinase</keyword>
<evidence type="ECO:0000256" key="9">
    <source>
        <dbReference type="ARBA" id="ARBA00022840"/>
    </source>
</evidence>
<evidence type="ECO:0000256" key="2">
    <source>
        <dbReference type="ARBA" id="ARBA00012438"/>
    </source>
</evidence>
<evidence type="ECO:0000313" key="14">
    <source>
        <dbReference type="EMBL" id="PQD95848.1"/>
    </source>
</evidence>
<sequence>MNWSQYLEVYFEESKEHLQLCNHKLRLLEGQPTNKKAIDEIFRAIHTLKGMSATMGFDEVVQLTHEVENVLDEIRHKRLPVTLALIDFIFQVIDDLEALLISLEKGHSGKKVSSAAIFSLQSFMVGREKTVEMHDEAAPLLEEEIIAAMDYEDYEQLIIEEALIQQFDVWRLDICLRDDCQMKAARVLLIFRLLESLGEIIKSVPSAQELEKEHFESMFSVTIATKSNRYSLYKAIINISEVKEVRFYPIRADKWDQDEVMGASIIEAENPAGQKVIDEQPITKSIRVPTERLDELMEAFRELVVVRQRLEQLSLEIGHAELLDAVTDVANKTTDMQSILFNMQKVPAESVFNRFHSMVRRLSKELDKKVKLVIKGAATELDRSIVEEVGDSMLHFLRNAIDHGIETPDLRRQQGKPPEGTIMIRAYESLDFVMIEIEDDGAGIDEEVVARKAVELDIVTPSQVEMMSVQSKMDLIFITGFSTATQISNISGRGVGLDAAKSMIESLGGEVVVQSRQGTGTRFTIKVPL</sequence>
<dbReference type="Proteomes" id="UP000239663">
    <property type="component" value="Unassembled WGS sequence"/>
</dbReference>